<feature type="domain" description="Calcineurin-like phosphoesterase" evidence="1">
    <location>
        <begin position="24"/>
        <end position="212"/>
    </location>
</feature>
<evidence type="ECO:0000313" key="2">
    <source>
        <dbReference type="EMBL" id="XBT94770.1"/>
    </source>
</evidence>
<dbReference type="InterPro" id="IPR029052">
    <property type="entry name" value="Metallo-depent_PP-like"/>
</dbReference>
<name>A0AAU7RX05_9HYPH</name>
<dbReference type="EMBL" id="CP157960">
    <property type="protein sequence ID" value="XBT94770.1"/>
    <property type="molecule type" value="Genomic_DNA"/>
</dbReference>
<dbReference type="PANTHER" id="PTHR43143:SF1">
    <property type="entry name" value="SERINE_THREONINE-PROTEIN PHOSPHATASE CPPED1"/>
    <property type="match status" value="1"/>
</dbReference>
<dbReference type="SUPFAM" id="SSF56300">
    <property type="entry name" value="Metallo-dependent phosphatases"/>
    <property type="match status" value="1"/>
</dbReference>
<dbReference type="AlphaFoldDB" id="A0AAU7RX05"/>
<dbReference type="GO" id="GO:0016787">
    <property type="term" value="F:hydrolase activity"/>
    <property type="evidence" value="ECO:0007669"/>
    <property type="project" value="InterPro"/>
</dbReference>
<dbReference type="RefSeq" id="WP_349958833.1">
    <property type="nucleotide sequence ID" value="NZ_CP157960.1"/>
</dbReference>
<dbReference type="Gene3D" id="3.60.21.10">
    <property type="match status" value="1"/>
</dbReference>
<dbReference type="InterPro" id="IPR051918">
    <property type="entry name" value="STPP_CPPED1"/>
</dbReference>
<organism evidence="2">
    <name type="scientific">Rhizobium sp. ZPR3</name>
    <dbReference type="NCBI Taxonomy" id="3158967"/>
    <lineage>
        <taxon>Bacteria</taxon>
        <taxon>Pseudomonadati</taxon>
        <taxon>Pseudomonadota</taxon>
        <taxon>Alphaproteobacteria</taxon>
        <taxon>Hyphomicrobiales</taxon>
        <taxon>Rhizobiaceae</taxon>
        <taxon>Rhizobium/Agrobacterium group</taxon>
        <taxon>Rhizobium</taxon>
    </lineage>
</organism>
<dbReference type="InterPro" id="IPR004843">
    <property type="entry name" value="Calcineurin-like_PHP"/>
</dbReference>
<proteinExistence type="predicted"/>
<accession>A0AAU7RX05</accession>
<dbReference type="PANTHER" id="PTHR43143">
    <property type="entry name" value="METALLOPHOSPHOESTERASE, CALCINEURIN SUPERFAMILY"/>
    <property type="match status" value="1"/>
</dbReference>
<reference evidence="2" key="1">
    <citation type="submission" date="2024-06" db="EMBL/GenBank/DDBJ databases">
        <authorList>
            <person name="Li T."/>
            <person name="Gao R."/>
        </authorList>
    </citation>
    <scope>NUCLEOTIDE SEQUENCE</scope>
    <source>
        <strain evidence="2">ZPR3</strain>
    </source>
</reference>
<dbReference type="Pfam" id="PF00149">
    <property type="entry name" value="Metallophos"/>
    <property type="match status" value="1"/>
</dbReference>
<evidence type="ECO:0000259" key="1">
    <source>
        <dbReference type="Pfam" id="PF00149"/>
    </source>
</evidence>
<gene>
    <name evidence="2" type="ORF">ABM479_03050</name>
</gene>
<protein>
    <submittedName>
        <fullName evidence="2">Metallophosphoesterase</fullName>
    </submittedName>
</protein>
<sequence length="442" mass="49319">MPSRSGHQFALYGDSCSGIPGALHERTFASVNQILRRLDPPPEFILFPGDEIIGLTADPDALRAQWRHWLDHEMAWLDRQKTPLWHTTGNHTTYDEMSERVFREVLRPPENGPPGQEGLSYWVRRDDLLLVFVHTLWTGLGGEGHVETEWLEATLRAHSDARYKIVLGHHPVFPVNGYSGTYQREIGHEYAKPFWDILVDADVLAYVCSHMLVFDVQVHCGVLQLCTAGAGTAHRMPEGVEYLHCIQAALDAQGLRYQVLDTDGVVRERLQWPFKAAETWQDLSPGWNEANFGGLKGDNHIVHLRISGDMTNEAHSPAQTLFSAFDTRGLAPIWLGLRGPRQTLTLVLGRDPGRSPHYWFGPDFAPGRPLDIEIALHAGMGPGGMLYRRSTDRGWNSLKAASATGLEHTVWPERLSVGHGQGGTMDRPFMGKDLAVQLAVSA</sequence>